<keyword evidence="2" id="KW-0812">Transmembrane</keyword>
<keyword evidence="4" id="KW-1185">Reference proteome</keyword>
<evidence type="ECO:0000256" key="2">
    <source>
        <dbReference type="SAM" id="Phobius"/>
    </source>
</evidence>
<dbReference type="RefSeq" id="WP_203989315.1">
    <property type="nucleotide sequence ID" value="NZ_BOPG01000012.1"/>
</dbReference>
<feature type="compositionally biased region" description="Pro residues" evidence="1">
    <location>
        <begin position="188"/>
        <end position="199"/>
    </location>
</feature>
<gene>
    <name evidence="3" type="ORF">Vau01_018810</name>
</gene>
<protein>
    <submittedName>
        <fullName evidence="3">Uncharacterized protein</fullName>
    </submittedName>
</protein>
<keyword evidence="2" id="KW-1133">Transmembrane helix</keyword>
<evidence type="ECO:0000313" key="4">
    <source>
        <dbReference type="Proteomes" id="UP000612585"/>
    </source>
</evidence>
<evidence type="ECO:0000256" key="1">
    <source>
        <dbReference type="SAM" id="MobiDB-lite"/>
    </source>
</evidence>
<feature type="region of interest" description="Disordered" evidence="1">
    <location>
        <begin position="172"/>
        <end position="199"/>
    </location>
</feature>
<name>A0A8J3Z3J9_9ACTN</name>
<organism evidence="3 4">
    <name type="scientific">Virgisporangium aurantiacum</name>
    <dbReference type="NCBI Taxonomy" id="175570"/>
    <lineage>
        <taxon>Bacteria</taxon>
        <taxon>Bacillati</taxon>
        <taxon>Actinomycetota</taxon>
        <taxon>Actinomycetes</taxon>
        <taxon>Micromonosporales</taxon>
        <taxon>Micromonosporaceae</taxon>
        <taxon>Virgisporangium</taxon>
    </lineage>
</organism>
<comment type="caution">
    <text evidence="3">The sequence shown here is derived from an EMBL/GenBank/DDBJ whole genome shotgun (WGS) entry which is preliminary data.</text>
</comment>
<accession>A0A8J3Z3J9</accession>
<dbReference type="EMBL" id="BOPG01000012">
    <property type="protein sequence ID" value="GIJ54365.1"/>
    <property type="molecule type" value="Genomic_DNA"/>
</dbReference>
<keyword evidence="2" id="KW-0472">Membrane</keyword>
<dbReference type="Proteomes" id="UP000612585">
    <property type="component" value="Unassembled WGS sequence"/>
</dbReference>
<dbReference type="AlphaFoldDB" id="A0A8J3Z3J9"/>
<feature type="transmembrane region" description="Helical" evidence="2">
    <location>
        <begin position="148"/>
        <end position="168"/>
    </location>
</feature>
<feature type="transmembrane region" description="Helical" evidence="2">
    <location>
        <begin position="44"/>
        <end position="77"/>
    </location>
</feature>
<evidence type="ECO:0000313" key="3">
    <source>
        <dbReference type="EMBL" id="GIJ54365.1"/>
    </source>
</evidence>
<reference evidence="3" key="1">
    <citation type="submission" date="2021-01" db="EMBL/GenBank/DDBJ databases">
        <title>Whole genome shotgun sequence of Virgisporangium aurantiacum NBRC 16421.</title>
        <authorList>
            <person name="Komaki H."/>
            <person name="Tamura T."/>
        </authorList>
    </citation>
    <scope>NUCLEOTIDE SEQUENCE</scope>
    <source>
        <strain evidence="3">NBRC 16421</strain>
    </source>
</reference>
<sequence>MTWPFRPPPALGLAADRADLGARELVVRGRRPIGSTLLRGTLGAGALVTAIAALAGVVWLAALGLPLAALGLVVYAYAVPPRGGHRWIAVHERGLVLSRPLAAVGWEDVGNDGDLLTAAVGDGRQVTFGPLTIDAGGRADERRPVRTLSAIVAGVVLLTGAGTVVAAARAADPAPPVAATPTETRTTPPAPVSTPPPSLPFDSSEWGEVCAFREFPAAAPYAGPGPHPIAFVVSGSRGPAFPSRPAAWEPPTIKATQLVACIDGVPGPVAGTCDYSDGVTGQLLHSKYEIKLYETRTRALVASFTLLGASTACSVIVMAPRSGSLAPQYTLVTEAQMRTAFAPYVEAPR</sequence>
<proteinExistence type="predicted"/>